<protein>
    <submittedName>
        <fullName evidence="1">Uncharacterized protein</fullName>
    </submittedName>
</protein>
<accession>A0AAD5LWR7</accession>
<reference evidence="1" key="1">
    <citation type="submission" date="2021-06" db="EMBL/GenBank/DDBJ databases">
        <title>Parelaphostrongylus tenuis whole genome reference sequence.</title>
        <authorList>
            <person name="Garwood T.J."/>
            <person name="Larsen P.A."/>
            <person name="Fountain-Jones N.M."/>
            <person name="Garbe J.R."/>
            <person name="Macchietto M.G."/>
            <person name="Kania S.A."/>
            <person name="Gerhold R.W."/>
            <person name="Richards J.E."/>
            <person name="Wolf T.M."/>
        </authorList>
    </citation>
    <scope>NUCLEOTIDE SEQUENCE</scope>
    <source>
        <strain evidence="1">MNPRO001-30</strain>
        <tissue evidence="1">Meninges</tissue>
    </source>
</reference>
<keyword evidence="2" id="KW-1185">Reference proteome</keyword>
<dbReference type="EMBL" id="JAHQIW010000396">
    <property type="protein sequence ID" value="KAJ1347895.1"/>
    <property type="molecule type" value="Genomic_DNA"/>
</dbReference>
<sequence>MESCECVVTGECGKISSVEIKISDLKGYLNDLEADHEVCRTMRNIADDEFPFGRATHTASSLKEIWESRKGKLLSDEIRVQNAILDNAVLELEQMGITLGKREMLLESKQKTLFHLQKKNEKLKRRLSLQVGV</sequence>
<dbReference type="Proteomes" id="UP001196413">
    <property type="component" value="Unassembled WGS sequence"/>
</dbReference>
<evidence type="ECO:0000313" key="1">
    <source>
        <dbReference type="EMBL" id="KAJ1347895.1"/>
    </source>
</evidence>
<organism evidence="1 2">
    <name type="scientific">Parelaphostrongylus tenuis</name>
    <name type="common">Meningeal worm</name>
    <dbReference type="NCBI Taxonomy" id="148309"/>
    <lineage>
        <taxon>Eukaryota</taxon>
        <taxon>Metazoa</taxon>
        <taxon>Ecdysozoa</taxon>
        <taxon>Nematoda</taxon>
        <taxon>Chromadorea</taxon>
        <taxon>Rhabditida</taxon>
        <taxon>Rhabditina</taxon>
        <taxon>Rhabditomorpha</taxon>
        <taxon>Strongyloidea</taxon>
        <taxon>Metastrongylidae</taxon>
        <taxon>Parelaphostrongylus</taxon>
    </lineage>
</organism>
<proteinExistence type="predicted"/>
<evidence type="ECO:0000313" key="2">
    <source>
        <dbReference type="Proteomes" id="UP001196413"/>
    </source>
</evidence>
<gene>
    <name evidence="1" type="ORF">KIN20_003064</name>
</gene>
<dbReference type="AlphaFoldDB" id="A0AAD5LWR7"/>
<comment type="caution">
    <text evidence="1">The sequence shown here is derived from an EMBL/GenBank/DDBJ whole genome shotgun (WGS) entry which is preliminary data.</text>
</comment>
<name>A0AAD5LWR7_PARTN</name>